<protein>
    <submittedName>
        <fullName evidence="2">Uncharacterized protein</fullName>
    </submittedName>
</protein>
<gene>
    <name evidence="2" type="ORF">QQF73_04305</name>
</gene>
<feature type="transmembrane region" description="Helical" evidence="1">
    <location>
        <begin position="127"/>
        <end position="150"/>
    </location>
</feature>
<feature type="transmembrane region" description="Helical" evidence="1">
    <location>
        <begin position="49"/>
        <end position="72"/>
    </location>
</feature>
<proteinExistence type="predicted"/>
<keyword evidence="3" id="KW-1185">Reference proteome</keyword>
<reference evidence="2 3" key="1">
    <citation type="submission" date="2023-05" db="EMBL/GenBank/DDBJ databases">
        <title>Marinobacter albus sp. nov., a marine bacterium isolated from sand in a coastal intertidal zone of huludao.</title>
        <authorList>
            <person name="Deng T."/>
        </authorList>
    </citation>
    <scope>NUCLEOTIDE SEQUENCE [LARGE SCALE GENOMIC DNA]</scope>
    <source>
        <strain evidence="2 3">M216</strain>
    </source>
</reference>
<keyword evidence="1" id="KW-0472">Membrane</keyword>
<accession>A0ABT7H8Z4</accession>
<comment type="caution">
    <text evidence="2">The sequence shown here is derived from an EMBL/GenBank/DDBJ whole genome shotgun (WGS) entry which is preliminary data.</text>
</comment>
<feature type="transmembrane region" description="Helical" evidence="1">
    <location>
        <begin position="96"/>
        <end position="115"/>
    </location>
</feature>
<dbReference type="RefSeq" id="WP_285367347.1">
    <property type="nucleotide sequence ID" value="NZ_JASSQD010000001.1"/>
</dbReference>
<keyword evidence="1" id="KW-0812">Transmembrane</keyword>
<dbReference type="EMBL" id="JASSQD010000001">
    <property type="protein sequence ID" value="MDK9556838.1"/>
    <property type="molecule type" value="Genomic_DNA"/>
</dbReference>
<evidence type="ECO:0000256" key="1">
    <source>
        <dbReference type="SAM" id="Phobius"/>
    </source>
</evidence>
<name>A0ABT7H8Z4_9GAMM</name>
<sequence>MLGSKIMDLKRLVLVSPEFLIGVLVFYIFRESPDLFEKIALNIKGDSKIPDIVSALPFTFVALSYQLGMGVIRPGDEEENKILYEWPHYWMLEHRFYSSLIICILCSIAVIWFYLDPTGLSDAALGAILVGAISISGITVFLLAIARITLRKILTLYR</sequence>
<evidence type="ECO:0000313" key="2">
    <source>
        <dbReference type="EMBL" id="MDK9556838.1"/>
    </source>
</evidence>
<organism evidence="2 3">
    <name type="scientific">Marinobacter albus</name>
    <dbReference type="NCBI Taxonomy" id="3030833"/>
    <lineage>
        <taxon>Bacteria</taxon>
        <taxon>Pseudomonadati</taxon>
        <taxon>Pseudomonadota</taxon>
        <taxon>Gammaproteobacteria</taxon>
        <taxon>Pseudomonadales</taxon>
        <taxon>Marinobacteraceae</taxon>
        <taxon>Marinobacter</taxon>
    </lineage>
</organism>
<evidence type="ECO:0000313" key="3">
    <source>
        <dbReference type="Proteomes" id="UP001223547"/>
    </source>
</evidence>
<dbReference type="Proteomes" id="UP001223547">
    <property type="component" value="Unassembled WGS sequence"/>
</dbReference>
<feature type="transmembrane region" description="Helical" evidence="1">
    <location>
        <begin position="12"/>
        <end position="29"/>
    </location>
</feature>
<keyword evidence="1" id="KW-1133">Transmembrane helix</keyword>